<organism evidence="10 11">
    <name type="scientific">Streblomastix strix</name>
    <dbReference type="NCBI Taxonomy" id="222440"/>
    <lineage>
        <taxon>Eukaryota</taxon>
        <taxon>Metamonada</taxon>
        <taxon>Preaxostyla</taxon>
        <taxon>Oxymonadida</taxon>
        <taxon>Streblomastigidae</taxon>
        <taxon>Streblomastix</taxon>
    </lineage>
</organism>
<gene>
    <name evidence="10" type="ORF">EZS28_012795</name>
</gene>
<dbReference type="GO" id="GO:0004674">
    <property type="term" value="F:protein serine/threonine kinase activity"/>
    <property type="evidence" value="ECO:0007669"/>
    <property type="project" value="UniProtKB-KW"/>
</dbReference>
<dbReference type="InterPro" id="IPR008271">
    <property type="entry name" value="Ser/Thr_kinase_AS"/>
</dbReference>
<dbReference type="Proteomes" id="UP000324800">
    <property type="component" value="Unassembled WGS sequence"/>
</dbReference>
<evidence type="ECO:0000256" key="1">
    <source>
        <dbReference type="ARBA" id="ARBA00012513"/>
    </source>
</evidence>
<dbReference type="OrthoDB" id="535509at2759"/>
<comment type="catalytic activity">
    <reaction evidence="7">
        <text>L-threonyl-[protein] + ATP = O-phospho-L-threonyl-[protein] + ADP + H(+)</text>
        <dbReference type="Rhea" id="RHEA:46608"/>
        <dbReference type="Rhea" id="RHEA-COMP:11060"/>
        <dbReference type="Rhea" id="RHEA-COMP:11605"/>
        <dbReference type="ChEBI" id="CHEBI:15378"/>
        <dbReference type="ChEBI" id="CHEBI:30013"/>
        <dbReference type="ChEBI" id="CHEBI:30616"/>
        <dbReference type="ChEBI" id="CHEBI:61977"/>
        <dbReference type="ChEBI" id="CHEBI:456216"/>
        <dbReference type="EC" id="2.7.11.1"/>
    </reaction>
</comment>
<evidence type="ECO:0000313" key="11">
    <source>
        <dbReference type="Proteomes" id="UP000324800"/>
    </source>
</evidence>
<reference evidence="10 11" key="1">
    <citation type="submission" date="2019-03" db="EMBL/GenBank/DDBJ databases">
        <title>Single cell metagenomics reveals metabolic interactions within the superorganism composed of flagellate Streblomastix strix and complex community of Bacteroidetes bacteria on its surface.</title>
        <authorList>
            <person name="Treitli S.C."/>
            <person name="Kolisko M."/>
            <person name="Husnik F."/>
            <person name="Keeling P."/>
            <person name="Hampl V."/>
        </authorList>
    </citation>
    <scope>NUCLEOTIDE SEQUENCE [LARGE SCALE GENOMIC DNA]</scope>
    <source>
        <strain evidence="10">ST1C</strain>
    </source>
</reference>
<dbReference type="SUPFAM" id="SSF56112">
    <property type="entry name" value="Protein kinase-like (PK-like)"/>
    <property type="match status" value="1"/>
</dbReference>
<feature type="domain" description="Protein kinase" evidence="9">
    <location>
        <begin position="7"/>
        <end position="221"/>
    </location>
</feature>
<keyword evidence="5 10" id="KW-0418">Kinase</keyword>
<dbReference type="Pfam" id="PF00069">
    <property type="entry name" value="Pkinase"/>
    <property type="match status" value="1"/>
</dbReference>
<dbReference type="EMBL" id="SNRW01002800">
    <property type="protein sequence ID" value="KAA6391679.1"/>
    <property type="molecule type" value="Genomic_DNA"/>
</dbReference>
<dbReference type="EC" id="2.7.11.1" evidence="1"/>
<evidence type="ECO:0000256" key="6">
    <source>
        <dbReference type="ARBA" id="ARBA00022840"/>
    </source>
</evidence>
<comment type="catalytic activity">
    <reaction evidence="8">
        <text>L-seryl-[protein] + ATP = O-phospho-L-seryl-[protein] + ADP + H(+)</text>
        <dbReference type="Rhea" id="RHEA:17989"/>
        <dbReference type="Rhea" id="RHEA-COMP:9863"/>
        <dbReference type="Rhea" id="RHEA-COMP:11604"/>
        <dbReference type="ChEBI" id="CHEBI:15378"/>
        <dbReference type="ChEBI" id="CHEBI:29999"/>
        <dbReference type="ChEBI" id="CHEBI:30616"/>
        <dbReference type="ChEBI" id="CHEBI:83421"/>
        <dbReference type="ChEBI" id="CHEBI:456216"/>
        <dbReference type="EC" id="2.7.11.1"/>
    </reaction>
</comment>
<name>A0A5J4WBE5_9EUKA</name>
<accession>A0A5J4WBE5</accession>
<dbReference type="AlphaFoldDB" id="A0A5J4WBE5"/>
<keyword evidence="4" id="KW-0547">Nucleotide-binding</keyword>
<dbReference type="PROSITE" id="PS50011">
    <property type="entry name" value="PROTEIN_KINASE_DOM"/>
    <property type="match status" value="1"/>
</dbReference>
<dbReference type="InterPro" id="IPR011009">
    <property type="entry name" value="Kinase-like_dom_sf"/>
</dbReference>
<proteinExistence type="predicted"/>
<sequence length="221" mass="25494">MLRKSNYKQLDALGHGGFGSTFLILEKATQKKLVWKKITLVNQEARRMAQEEANNMQRVQSDFLVAYLGCFEEEGEFYILQEYCDKGDLRKYEKQLKDMGVIITEDKVWDLFAQMAEALHCLHEMDLIHCDLKPENIFMTGPFQIKLGDLGLAKVSMGVTQYQTKIGGTPYYFAPELISQKEYERLRLQTIETDMFAVGVIFYEIMAQKHPFAGSLKTSFN</sequence>
<dbReference type="PANTHER" id="PTHR44899">
    <property type="entry name" value="CAMK FAMILY PROTEIN KINASE"/>
    <property type="match status" value="1"/>
</dbReference>
<comment type="caution">
    <text evidence="10">The sequence shown here is derived from an EMBL/GenBank/DDBJ whole genome shotgun (WGS) entry which is preliminary data.</text>
</comment>
<dbReference type="GO" id="GO:0005524">
    <property type="term" value="F:ATP binding"/>
    <property type="evidence" value="ECO:0007669"/>
    <property type="project" value="UniProtKB-KW"/>
</dbReference>
<evidence type="ECO:0000259" key="9">
    <source>
        <dbReference type="PROSITE" id="PS50011"/>
    </source>
</evidence>
<dbReference type="PROSITE" id="PS00108">
    <property type="entry name" value="PROTEIN_KINASE_ST"/>
    <property type="match status" value="1"/>
</dbReference>
<dbReference type="InterPro" id="IPR051131">
    <property type="entry name" value="NEK_Ser/Thr_kinase_NIMA"/>
</dbReference>
<evidence type="ECO:0000256" key="5">
    <source>
        <dbReference type="ARBA" id="ARBA00022777"/>
    </source>
</evidence>
<evidence type="ECO:0000313" key="10">
    <source>
        <dbReference type="EMBL" id="KAA6391679.1"/>
    </source>
</evidence>
<dbReference type="PANTHER" id="PTHR44899:SF3">
    <property type="entry name" value="SERINE_THREONINE-PROTEIN KINASE NEK1"/>
    <property type="match status" value="1"/>
</dbReference>
<dbReference type="InterPro" id="IPR000719">
    <property type="entry name" value="Prot_kinase_dom"/>
</dbReference>
<evidence type="ECO:0000256" key="8">
    <source>
        <dbReference type="ARBA" id="ARBA00048679"/>
    </source>
</evidence>
<evidence type="ECO:0000256" key="3">
    <source>
        <dbReference type="ARBA" id="ARBA00022679"/>
    </source>
</evidence>
<dbReference type="Gene3D" id="1.10.510.10">
    <property type="entry name" value="Transferase(Phosphotransferase) domain 1"/>
    <property type="match status" value="1"/>
</dbReference>
<keyword evidence="6" id="KW-0067">ATP-binding</keyword>
<evidence type="ECO:0000256" key="4">
    <source>
        <dbReference type="ARBA" id="ARBA00022741"/>
    </source>
</evidence>
<evidence type="ECO:0000256" key="2">
    <source>
        <dbReference type="ARBA" id="ARBA00022527"/>
    </source>
</evidence>
<keyword evidence="3" id="KW-0808">Transferase</keyword>
<keyword evidence="2" id="KW-0723">Serine/threonine-protein kinase</keyword>
<evidence type="ECO:0000256" key="7">
    <source>
        <dbReference type="ARBA" id="ARBA00047899"/>
    </source>
</evidence>
<protein>
    <recommendedName>
        <fullName evidence="1">non-specific serine/threonine protein kinase</fullName>
        <ecNumber evidence="1">2.7.11.1</ecNumber>
    </recommendedName>
</protein>
<dbReference type="SMART" id="SM00220">
    <property type="entry name" value="S_TKc"/>
    <property type="match status" value="1"/>
</dbReference>